<name>A0ACC0UGW6_9AGAM</name>
<organism evidence="1 2">
    <name type="scientific">Russula earlei</name>
    <dbReference type="NCBI Taxonomy" id="71964"/>
    <lineage>
        <taxon>Eukaryota</taxon>
        <taxon>Fungi</taxon>
        <taxon>Dikarya</taxon>
        <taxon>Basidiomycota</taxon>
        <taxon>Agaricomycotina</taxon>
        <taxon>Agaricomycetes</taxon>
        <taxon>Russulales</taxon>
        <taxon>Russulaceae</taxon>
        <taxon>Russula</taxon>
    </lineage>
</organism>
<sequence length="196" mass="21977">MPSVNQPRLLEVEDIEQRQSRLQDILERLNGESPSRESPNVSFDFGERRTFAMESPIELLARVRQFLPQIEQSNAELLQRDPRSIDVEQIEETDERVIEMELGLGVFEQRQARGRTISSSSSEASSFGSRTHSTRNPSSIPLASSSSYSEDDKNEDDSPLHLRSIHPLSKRADPIIQILTPEDEGGDSSSGDCLVP</sequence>
<protein>
    <submittedName>
        <fullName evidence="1">Uncharacterized protein</fullName>
    </submittedName>
</protein>
<dbReference type="Proteomes" id="UP001207468">
    <property type="component" value="Unassembled WGS sequence"/>
</dbReference>
<keyword evidence="2" id="KW-1185">Reference proteome</keyword>
<dbReference type="EMBL" id="JAGFNK010000034">
    <property type="protein sequence ID" value="KAI9510803.1"/>
    <property type="molecule type" value="Genomic_DNA"/>
</dbReference>
<gene>
    <name evidence="1" type="ORF">F5148DRAFT_511537</name>
</gene>
<evidence type="ECO:0000313" key="1">
    <source>
        <dbReference type="EMBL" id="KAI9510803.1"/>
    </source>
</evidence>
<evidence type="ECO:0000313" key="2">
    <source>
        <dbReference type="Proteomes" id="UP001207468"/>
    </source>
</evidence>
<proteinExistence type="predicted"/>
<accession>A0ACC0UGW6</accession>
<comment type="caution">
    <text evidence="1">The sequence shown here is derived from an EMBL/GenBank/DDBJ whole genome shotgun (WGS) entry which is preliminary data.</text>
</comment>
<reference evidence="1" key="1">
    <citation type="submission" date="2021-03" db="EMBL/GenBank/DDBJ databases">
        <title>Evolutionary priming and transition to the ectomycorrhizal habit in an iconic lineage of mushroom-forming fungi: is preadaptation a requirement?</title>
        <authorList>
            <consortium name="DOE Joint Genome Institute"/>
            <person name="Looney B.P."/>
            <person name="Miyauchi S."/>
            <person name="Morin E."/>
            <person name="Drula E."/>
            <person name="Courty P.E."/>
            <person name="Chicoki N."/>
            <person name="Fauchery L."/>
            <person name="Kohler A."/>
            <person name="Kuo A."/>
            <person name="LaButti K."/>
            <person name="Pangilinan J."/>
            <person name="Lipzen A."/>
            <person name="Riley R."/>
            <person name="Andreopoulos W."/>
            <person name="He G."/>
            <person name="Johnson J."/>
            <person name="Barry K.W."/>
            <person name="Grigoriev I.V."/>
            <person name="Nagy L."/>
            <person name="Hibbett D."/>
            <person name="Henrissat B."/>
            <person name="Matheny P.B."/>
            <person name="Labbe J."/>
            <person name="Martin A.F."/>
        </authorList>
    </citation>
    <scope>NUCLEOTIDE SEQUENCE</scope>
    <source>
        <strain evidence="1">BPL698</strain>
    </source>
</reference>